<evidence type="ECO:0000313" key="1">
    <source>
        <dbReference type="EMBL" id="MDJ1372820.1"/>
    </source>
</evidence>
<reference evidence="1" key="1">
    <citation type="submission" date="2018-03" db="EMBL/GenBank/DDBJ databases">
        <authorList>
            <person name="Nunes O.C."/>
            <person name="Lopes A.R."/>
            <person name="Froufe H."/>
            <person name="Munoz-Merida A."/>
            <person name="Barroso C."/>
            <person name="Egas C."/>
        </authorList>
    </citation>
    <scope>NUCLEOTIDE SEQUENCE</scope>
    <source>
        <strain evidence="1">ON4</strain>
    </source>
</reference>
<keyword evidence="2" id="KW-1185">Reference proteome</keyword>
<dbReference type="RefSeq" id="WP_283793667.1">
    <property type="nucleotide sequence ID" value="NZ_PXVD01000076.1"/>
</dbReference>
<proteinExistence type="predicted"/>
<dbReference type="Pfam" id="PF12686">
    <property type="entry name" value="DUF3800"/>
    <property type="match status" value="1"/>
</dbReference>
<organism evidence="1 2">
    <name type="scientific">Gulosibacter molinativorax</name>
    <dbReference type="NCBI Taxonomy" id="256821"/>
    <lineage>
        <taxon>Bacteria</taxon>
        <taxon>Bacillati</taxon>
        <taxon>Actinomycetota</taxon>
        <taxon>Actinomycetes</taxon>
        <taxon>Micrococcales</taxon>
        <taxon>Microbacteriaceae</taxon>
        <taxon>Gulosibacter</taxon>
    </lineage>
</organism>
<comment type="caution">
    <text evidence="1">The sequence shown here is derived from an EMBL/GenBank/DDBJ whole genome shotgun (WGS) entry which is preliminary data.</text>
</comment>
<accession>A0ABT7CCC1</accession>
<sequence length="246" mass="28036">MLLAYLDEVGETGAFVSKDHSRFNTSPAFGYAGFVVPAPEARRFGSWFAEEKRKVYATEIAASDRPAQWEKKGSAIFRRVTLDKYPQQIRVFSALVRRLRSVGGNLFYYIDEKPLGTPNQTHLDTDAREAMAMKETLNRLARHAESRHNHLLVMMDQVNEKQRIERMPTMYAHMFSRSGEFEEMLRIVEPPMHLDSAVSANIQFADWVAACVSRAVEYQLIEHSDFGWITGGAIDAVRGSFTHESK</sequence>
<dbReference type="Proteomes" id="UP001170379">
    <property type="component" value="Unassembled WGS sequence"/>
</dbReference>
<feature type="non-terminal residue" evidence="1">
    <location>
        <position position="246"/>
    </location>
</feature>
<dbReference type="EMBL" id="PXVD01000076">
    <property type="protein sequence ID" value="MDJ1372820.1"/>
    <property type="molecule type" value="Genomic_DNA"/>
</dbReference>
<gene>
    <name evidence="1" type="ORF">C7K25_15920</name>
</gene>
<reference evidence="1" key="2">
    <citation type="journal article" date="2022" name="Sci. Rep.">
        <title>In silico prediction of the enzymes involved in the degradation of the herbicide molinate by Gulosibacter molinativorax ON4T.</title>
        <authorList>
            <person name="Lopes A.R."/>
            <person name="Bunin E."/>
            <person name="Viana A.T."/>
            <person name="Froufe H."/>
            <person name="Munoz-Merida A."/>
            <person name="Pinho D."/>
            <person name="Figueiredo J."/>
            <person name="Barroso C."/>
            <person name="Vaz-Moreira I."/>
            <person name="Bellanger X."/>
            <person name="Egas C."/>
            <person name="Nunes O.C."/>
        </authorList>
    </citation>
    <scope>NUCLEOTIDE SEQUENCE</scope>
    <source>
        <strain evidence="1">ON4</strain>
    </source>
</reference>
<dbReference type="InterPro" id="IPR024524">
    <property type="entry name" value="DUF3800"/>
</dbReference>
<evidence type="ECO:0000313" key="2">
    <source>
        <dbReference type="Proteomes" id="UP001170379"/>
    </source>
</evidence>
<protein>
    <submittedName>
        <fullName evidence="1">DUF3800 domain-containing protein</fullName>
    </submittedName>
</protein>
<name>A0ABT7CCC1_9MICO</name>